<keyword evidence="5" id="KW-0256">Endoplasmic reticulum</keyword>
<evidence type="ECO:0000313" key="10">
    <source>
        <dbReference type="Proteomes" id="UP001367676"/>
    </source>
</evidence>
<feature type="transmembrane region" description="Helical" evidence="8">
    <location>
        <begin position="7"/>
        <end position="24"/>
    </location>
</feature>
<proteinExistence type="inferred from homology"/>
<feature type="transmembrane region" description="Helical" evidence="8">
    <location>
        <begin position="226"/>
        <end position="247"/>
    </location>
</feature>
<keyword evidence="7 8" id="KW-0472">Membrane</keyword>
<dbReference type="GO" id="GO:0000139">
    <property type="term" value="C:Golgi membrane"/>
    <property type="evidence" value="ECO:0007669"/>
    <property type="project" value="TreeGrafter"/>
</dbReference>
<dbReference type="AlphaFoldDB" id="A0AAN9Y1Q3"/>
<evidence type="ECO:0000256" key="5">
    <source>
        <dbReference type="ARBA" id="ARBA00022824"/>
    </source>
</evidence>
<comment type="subcellular location">
    <subcellularLocation>
        <location evidence="1">Endoplasmic reticulum membrane</location>
        <topology evidence="1">Multi-pass membrane protein</topology>
    </subcellularLocation>
</comment>
<evidence type="ECO:0008006" key="11">
    <source>
        <dbReference type="Google" id="ProtNLM"/>
    </source>
</evidence>
<gene>
    <name evidence="9" type="ORF">V9T40_000539</name>
</gene>
<dbReference type="GO" id="GO:0005460">
    <property type="term" value="F:UDP-glucose transmembrane transporter activity"/>
    <property type="evidence" value="ECO:0007669"/>
    <property type="project" value="TreeGrafter"/>
</dbReference>
<comment type="caution">
    <text evidence="9">The sequence shown here is derived from an EMBL/GenBank/DDBJ whole genome shotgun (WGS) entry which is preliminary data.</text>
</comment>
<feature type="transmembrane region" description="Helical" evidence="8">
    <location>
        <begin position="199"/>
        <end position="220"/>
    </location>
</feature>
<sequence length="302" mass="34140">MDRRLKFLICTGGIFLTYFYYGIIQEKITRGNYGNEKFTSMLSMILIQCVVNYLFAVFTSSTVLQQGEDTTRTIYYVSCALTYLLAMLCSTLALKWVNYPTQVIGKSAKPIPVMILGVLLGRRSYPLRKYCFVLLVVVGVALFMYKDSKAGPSNTIFGYGEMMILFSLLMDGLTGAIQERMRSESRTKSGHLMMNMNKWSIVFLSAVVLVSGEYVAFFDFTKRHPAILWELVSFSAASAFGQFFIFLTVSDFGPLPCSIVTTTRKFFTVLGSVLFFGNVLLPRQWLATSFVFTGLFLDAFFR</sequence>
<dbReference type="Pfam" id="PF08449">
    <property type="entry name" value="UAA"/>
    <property type="match status" value="1"/>
</dbReference>
<evidence type="ECO:0000256" key="7">
    <source>
        <dbReference type="ARBA" id="ARBA00023136"/>
    </source>
</evidence>
<accession>A0AAN9Y1Q3</accession>
<name>A0AAN9Y1Q3_9HEMI</name>
<protein>
    <recommendedName>
        <fullName evidence="11">Solute carrier family 35 member B1</fullName>
    </recommendedName>
</protein>
<dbReference type="SUPFAM" id="SSF103481">
    <property type="entry name" value="Multidrug resistance efflux transporter EmrE"/>
    <property type="match status" value="2"/>
</dbReference>
<keyword evidence="6 8" id="KW-1133">Transmembrane helix</keyword>
<feature type="transmembrane region" description="Helical" evidence="8">
    <location>
        <begin position="127"/>
        <end position="145"/>
    </location>
</feature>
<evidence type="ECO:0000256" key="1">
    <source>
        <dbReference type="ARBA" id="ARBA00004477"/>
    </source>
</evidence>
<evidence type="ECO:0000256" key="2">
    <source>
        <dbReference type="ARBA" id="ARBA00010694"/>
    </source>
</evidence>
<dbReference type="PANTHER" id="PTHR10778">
    <property type="entry name" value="SOLUTE CARRIER FAMILY 35 MEMBER B"/>
    <property type="match status" value="1"/>
</dbReference>
<feature type="transmembrane region" description="Helical" evidence="8">
    <location>
        <begin position="44"/>
        <end position="64"/>
    </location>
</feature>
<reference evidence="9 10" key="1">
    <citation type="submission" date="2024-03" db="EMBL/GenBank/DDBJ databases">
        <title>Adaptation during the transition from Ophiocordyceps entomopathogen to insect associate is accompanied by gene loss and intensified selection.</title>
        <authorList>
            <person name="Ward C.M."/>
            <person name="Onetto C.A."/>
            <person name="Borneman A.R."/>
        </authorList>
    </citation>
    <scope>NUCLEOTIDE SEQUENCE [LARGE SCALE GENOMIC DNA]</scope>
    <source>
        <strain evidence="9">AWRI1</strain>
        <tissue evidence="9">Single Adult Female</tissue>
    </source>
</reference>
<evidence type="ECO:0000313" key="9">
    <source>
        <dbReference type="EMBL" id="KAK7579910.1"/>
    </source>
</evidence>
<dbReference type="Gene3D" id="1.10.3730.20">
    <property type="match status" value="1"/>
</dbReference>
<dbReference type="GO" id="GO:0005789">
    <property type="term" value="C:endoplasmic reticulum membrane"/>
    <property type="evidence" value="ECO:0007669"/>
    <property type="project" value="UniProtKB-SubCell"/>
</dbReference>
<comment type="similarity">
    <text evidence="2">Belongs to the nucleotide-sugar transporter family. SLC35B subfamily.</text>
</comment>
<dbReference type="InterPro" id="IPR013657">
    <property type="entry name" value="SCL35B1-4/HUT1"/>
</dbReference>
<dbReference type="EMBL" id="JBBCAQ010000034">
    <property type="protein sequence ID" value="KAK7579910.1"/>
    <property type="molecule type" value="Genomic_DNA"/>
</dbReference>
<evidence type="ECO:0000256" key="8">
    <source>
        <dbReference type="SAM" id="Phobius"/>
    </source>
</evidence>
<evidence type="ECO:0000256" key="4">
    <source>
        <dbReference type="ARBA" id="ARBA00022692"/>
    </source>
</evidence>
<dbReference type="InterPro" id="IPR037185">
    <property type="entry name" value="EmrE-like"/>
</dbReference>
<dbReference type="Proteomes" id="UP001367676">
    <property type="component" value="Unassembled WGS sequence"/>
</dbReference>
<organism evidence="9 10">
    <name type="scientific">Parthenolecanium corni</name>
    <dbReference type="NCBI Taxonomy" id="536013"/>
    <lineage>
        <taxon>Eukaryota</taxon>
        <taxon>Metazoa</taxon>
        <taxon>Ecdysozoa</taxon>
        <taxon>Arthropoda</taxon>
        <taxon>Hexapoda</taxon>
        <taxon>Insecta</taxon>
        <taxon>Pterygota</taxon>
        <taxon>Neoptera</taxon>
        <taxon>Paraneoptera</taxon>
        <taxon>Hemiptera</taxon>
        <taxon>Sternorrhyncha</taxon>
        <taxon>Coccoidea</taxon>
        <taxon>Coccidae</taxon>
        <taxon>Parthenolecanium</taxon>
    </lineage>
</organism>
<evidence type="ECO:0000256" key="6">
    <source>
        <dbReference type="ARBA" id="ARBA00022989"/>
    </source>
</evidence>
<feature type="transmembrane region" description="Helical" evidence="8">
    <location>
        <begin position="103"/>
        <end position="120"/>
    </location>
</feature>
<feature type="transmembrane region" description="Helical" evidence="8">
    <location>
        <begin position="157"/>
        <end position="178"/>
    </location>
</feature>
<keyword evidence="10" id="KW-1185">Reference proteome</keyword>
<dbReference type="PANTHER" id="PTHR10778:SF10">
    <property type="entry name" value="SOLUTE CARRIER FAMILY 35 MEMBER B1"/>
    <property type="match status" value="1"/>
</dbReference>
<dbReference type="GO" id="GO:0005459">
    <property type="term" value="F:UDP-galactose transmembrane transporter activity"/>
    <property type="evidence" value="ECO:0007669"/>
    <property type="project" value="TreeGrafter"/>
</dbReference>
<keyword evidence="4 8" id="KW-0812">Transmembrane</keyword>
<feature type="transmembrane region" description="Helical" evidence="8">
    <location>
        <begin position="76"/>
        <end position="97"/>
    </location>
</feature>
<feature type="transmembrane region" description="Helical" evidence="8">
    <location>
        <begin position="259"/>
        <end position="279"/>
    </location>
</feature>
<keyword evidence="3" id="KW-0813">Transport</keyword>
<evidence type="ECO:0000256" key="3">
    <source>
        <dbReference type="ARBA" id="ARBA00022448"/>
    </source>
</evidence>